<feature type="region of interest" description="Disordered" evidence="1">
    <location>
        <begin position="32"/>
        <end position="59"/>
    </location>
</feature>
<dbReference type="GeneID" id="68877929"/>
<dbReference type="EMBL" id="CAMTCP010000238">
    <property type="protein sequence ID" value="CAI3620367.1"/>
    <property type="molecule type" value="Genomic_DNA"/>
</dbReference>
<feature type="compositionally biased region" description="Acidic residues" evidence="1">
    <location>
        <begin position="43"/>
        <end position="52"/>
    </location>
</feature>
<organism evidence="5 6">
    <name type="scientific">Clostridium neonatale</name>
    <dbReference type="NCBI Taxonomy" id="137838"/>
    <lineage>
        <taxon>Bacteria</taxon>
        <taxon>Bacillati</taxon>
        <taxon>Bacillota</taxon>
        <taxon>Clostridia</taxon>
        <taxon>Eubacteriales</taxon>
        <taxon>Clostridiaceae</taxon>
        <taxon>Clostridium</taxon>
    </lineage>
</organism>
<evidence type="ECO:0000259" key="2">
    <source>
        <dbReference type="Pfam" id="PF21537"/>
    </source>
</evidence>
<proteinExistence type="predicted"/>
<dbReference type="Pfam" id="PF21537">
    <property type="entry name" value="DUF1980_C"/>
    <property type="match status" value="1"/>
</dbReference>
<dbReference type="Proteomes" id="UP000789738">
    <property type="component" value="Unassembled WGS sequence"/>
</dbReference>
<accession>A0A650MLA1</accession>
<gene>
    <name evidence="4" type="ORF">CNEO2_400011</name>
    <name evidence="3" type="ORF">CNEO_42849</name>
    <name evidence="5" type="ORF">CNEONATNEC25_02482</name>
</gene>
<reference evidence="4" key="3">
    <citation type="submission" date="2022-10" db="EMBL/GenBank/DDBJ databases">
        <authorList>
            <person name="Aires J."/>
            <person name="Mesa V."/>
        </authorList>
    </citation>
    <scope>NUCLEOTIDE SEQUENCE</scope>
    <source>
        <strain evidence="4">Clostridium neonatale JD116</strain>
    </source>
</reference>
<dbReference type="AlphaFoldDB" id="A0A650MLA1"/>
<dbReference type="Proteomes" id="UP000431451">
    <property type="component" value="Unassembled WGS sequence"/>
</dbReference>
<reference evidence="5 6" key="1">
    <citation type="submission" date="2018-06" db="EMBL/GenBank/DDBJ databases">
        <authorList>
            <consortium name="IHU Genomes"/>
        </authorList>
    </citation>
    <scope>NUCLEOTIDE SEQUENCE [LARGE SCALE GENOMIC DNA]</scope>
    <source>
        <strain evidence="5 6">NEC25</strain>
    </source>
</reference>
<protein>
    <recommendedName>
        <fullName evidence="2">DUF1980 domain-containing protein</fullName>
    </recommendedName>
</protein>
<evidence type="ECO:0000313" key="3">
    <source>
        <dbReference type="EMBL" id="CAG9707119.1"/>
    </source>
</evidence>
<dbReference type="RefSeq" id="WP_125149884.1">
    <property type="nucleotide sequence ID" value="NZ_CAKJVD010000038.1"/>
</dbReference>
<dbReference type="InterPro" id="IPR048447">
    <property type="entry name" value="DUF1980_C"/>
</dbReference>
<feature type="domain" description="DUF1980" evidence="2">
    <location>
        <begin position="62"/>
        <end position="183"/>
    </location>
</feature>
<reference evidence="3" key="2">
    <citation type="submission" date="2021-10" db="EMBL/GenBank/DDBJ databases">
        <authorList>
            <person name="Mesa V."/>
        </authorList>
    </citation>
    <scope>NUCLEOTIDE SEQUENCE</scope>
    <source>
        <strain evidence="3">CC3_PB</strain>
    </source>
</reference>
<dbReference type="Proteomes" id="UP001189143">
    <property type="component" value="Unassembled WGS sequence"/>
</dbReference>
<sequence>MKKKLIIILSAIFVVCAILFMTNFDNINSDKINNSIPESSDSNTEDEKELETDSINTNSDLVENNTPSIIRNNDIIIKDESFITQLDDIFINLDEYIGKTLKIQGIVKVIDDSNFSIIRLYDMAHDDHTHEVFVGIDANYSGHIPPEDTWVEASGIIGKQFKDGKDEPVLKIQIISNIEAGQEKVTY</sequence>
<name>A0A650MLA1_9CLOT</name>
<evidence type="ECO:0000313" key="5">
    <source>
        <dbReference type="EMBL" id="VCT84881.1"/>
    </source>
</evidence>
<evidence type="ECO:0000313" key="6">
    <source>
        <dbReference type="Proteomes" id="UP000431451"/>
    </source>
</evidence>
<dbReference type="EMBL" id="CAKJVE010000004">
    <property type="protein sequence ID" value="CAG9707119.1"/>
    <property type="molecule type" value="Genomic_DNA"/>
</dbReference>
<evidence type="ECO:0000256" key="1">
    <source>
        <dbReference type="SAM" id="MobiDB-lite"/>
    </source>
</evidence>
<evidence type="ECO:0000313" key="4">
    <source>
        <dbReference type="EMBL" id="CAI3620367.1"/>
    </source>
</evidence>
<dbReference type="EMBL" id="UWJD01000002">
    <property type="protein sequence ID" value="VCT84881.1"/>
    <property type="molecule type" value="Genomic_DNA"/>
</dbReference>